<evidence type="ECO:0000256" key="6">
    <source>
        <dbReference type="ARBA" id="ARBA00022617"/>
    </source>
</evidence>
<dbReference type="InterPro" id="IPR050476">
    <property type="entry name" value="Insect_CytP450_Detox"/>
</dbReference>
<evidence type="ECO:0008006" key="18">
    <source>
        <dbReference type="Google" id="ProtNLM"/>
    </source>
</evidence>
<evidence type="ECO:0000256" key="12">
    <source>
        <dbReference type="ARBA" id="ARBA00023033"/>
    </source>
</evidence>
<evidence type="ECO:0000256" key="14">
    <source>
        <dbReference type="PIRSR" id="PIRSR602401-1"/>
    </source>
</evidence>
<evidence type="ECO:0000256" key="7">
    <source>
        <dbReference type="ARBA" id="ARBA00022723"/>
    </source>
</evidence>
<keyword evidence="12 15" id="KW-0503">Monooxygenase</keyword>
<dbReference type="Proteomes" id="UP001153620">
    <property type="component" value="Chromosome 3"/>
</dbReference>
<evidence type="ECO:0000256" key="9">
    <source>
        <dbReference type="ARBA" id="ARBA00022848"/>
    </source>
</evidence>
<dbReference type="EMBL" id="OU895879">
    <property type="protein sequence ID" value="CAG9806332.1"/>
    <property type="molecule type" value="Genomic_DNA"/>
</dbReference>
<keyword evidence="9" id="KW-0492">Microsome</keyword>
<keyword evidence="11 14" id="KW-0408">Iron</keyword>
<keyword evidence="17" id="KW-1185">Reference proteome</keyword>
<keyword evidence="13" id="KW-0472">Membrane</keyword>
<evidence type="ECO:0000256" key="11">
    <source>
        <dbReference type="ARBA" id="ARBA00023004"/>
    </source>
</evidence>
<dbReference type="PANTHER" id="PTHR24292:SF54">
    <property type="entry name" value="CYP9F3-RELATED"/>
    <property type="match status" value="1"/>
</dbReference>
<keyword evidence="7 14" id="KW-0479">Metal-binding</keyword>
<reference evidence="16" key="1">
    <citation type="submission" date="2022-01" db="EMBL/GenBank/DDBJ databases">
        <authorList>
            <person name="King R."/>
        </authorList>
    </citation>
    <scope>NUCLEOTIDE SEQUENCE</scope>
</reference>
<dbReference type="OrthoDB" id="2789670at2759"/>
<evidence type="ECO:0000256" key="3">
    <source>
        <dbReference type="ARBA" id="ARBA00004174"/>
    </source>
</evidence>
<reference evidence="16" key="2">
    <citation type="submission" date="2022-10" db="EMBL/GenBank/DDBJ databases">
        <authorList>
            <consortium name="ENA_rothamsted_submissions"/>
            <consortium name="culmorum"/>
            <person name="King R."/>
        </authorList>
    </citation>
    <scope>NUCLEOTIDE SEQUENCE</scope>
</reference>
<dbReference type="SUPFAM" id="SSF48264">
    <property type="entry name" value="Cytochrome P450"/>
    <property type="match status" value="1"/>
</dbReference>
<dbReference type="InterPro" id="IPR017972">
    <property type="entry name" value="Cyt_P450_CS"/>
</dbReference>
<dbReference type="PRINTS" id="PR00385">
    <property type="entry name" value="P450"/>
</dbReference>
<dbReference type="AlphaFoldDB" id="A0A9N9RW84"/>
<evidence type="ECO:0000313" key="17">
    <source>
        <dbReference type="Proteomes" id="UP001153620"/>
    </source>
</evidence>
<dbReference type="PRINTS" id="PR00463">
    <property type="entry name" value="EP450I"/>
</dbReference>
<dbReference type="InterPro" id="IPR002401">
    <property type="entry name" value="Cyt_P450_E_grp-I"/>
</dbReference>
<evidence type="ECO:0000256" key="8">
    <source>
        <dbReference type="ARBA" id="ARBA00022824"/>
    </source>
</evidence>
<dbReference type="PANTHER" id="PTHR24292">
    <property type="entry name" value="CYTOCHROME P450"/>
    <property type="match status" value="1"/>
</dbReference>
<dbReference type="GO" id="GO:0016705">
    <property type="term" value="F:oxidoreductase activity, acting on paired donors, with incorporation or reduction of molecular oxygen"/>
    <property type="evidence" value="ECO:0007669"/>
    <property type="project" value="InterPro"/>
</dbReference>
<comment type="cofactor">
    <cofactor evidence="1 14">
        <name>heme</name>
        <dbReference type="ChEBI" id="CHEBI:30413"/>
    </cofactor>
</comment>
<comment type="similarity">
    <text evidence="5 15">Belongs to the cytochrome P450 family.</text>
</comment>
<keyword evidence="8" id="KW-0256">Endoplasmic reticulum</keyword>
<feature type="binding site" description="axial binding residue" evidence="14">
    <location>
        <position position="434"/>
    </location>
    <ligand>
        <name>heme</name>
        <dbReference type="ChEBI" id="CHEBI:30413"/>
    </ligand>
    <ligandPart>
        <name>Fe</name>
        <dbReference type="ChEBI" id="CHEBI:18248"/>
    </ligandPart>
</feature>
<dbReference type="CDD" id="cd11056">
    <property type="entry name" value="CYP6-like"/>
    <property type="match status" value="1"/>
</dbReference>
<evidence type="ECO:0000256" key="13">
    <source>
        <dbReference type="ARBA" id="ARBA00023136"/>
    </source>
</evidence>
<evidence type="ECO:0000256" key="10">
    <source>
        <dbReference type="ARBA" id="ARBA00023002"/>
    </source>
</evidence>
<dbReference type="GO" id="GO:0005506">
    <property type="term" value="F:iron ion binding"/>
    <property type="evidence" value="ECO:0007669"/>
    <property type="project" value="InterPro"/>
</dbReference>
<evidence type="ECO:0000256" key="15">
    <source>
        <dbReference type="RuleBase" id="RU000461"/>
    </source>
</evidence>
<dbReference type="GO" id="GO:0005789">
    <property type="term" value="C:endoplasmic reticulum membrane"/>
    <property type="evidence" value="ECO:0007669"/>
    <property type="project" value="UniProtKB-SubCell"/>
</dbReference>
<dbReference type="Gene3D" id="1.10.630.10">
    <property type="entry name" value="Cytochrome P450"/>
    <property type="match status" value="1"/>
</dbReference>
<comment type="function">
    <text evidence="2">May be involved in the metabolism of insect hormones and in the breakdown of synthetic insecticides.</text>
</comment>
<proteinExistence type="inferred from homology"/>
<organism evidence="16 17">
    <name type="scientific">Chironomus riparius</name>
    <dbReference type="NCBI Taxonomy" id="315576"/>
    <lineage>
        <taxon>Eukaryota</taxon>
        <taxon>Metazoa</taxon>
        <taxon>Ecdysozoa</taxon>
        <taxon>Arthropoda</taxon>
        <taxon>Hexapoda</taxon>
        <taxon>Insecta</taxon>
        <taxon>Pterygota</taxon>
        <taxon>Neoptera</taxon>
        <taxon>Endopterygota</taxon>
        <taxon>Diptera</taxon>
        <taxon>Nematocera</taxon>
        <taxon>Chironomoidea</taxon>
        <taxon>Chironomidae</taxon>
        <taxon>Chironominae</taxon>
        <taxon>Chironomus</taxon>
    </lineage>
</organism>
<dbReference type="PROSITE" id="PS00086">
    <property type="entry name" value="CYTOCHROME_P450"/>
    <property type="match status" value="1"/>
</dbReference>
<keyword evidence="6 14" id="KW-0349">Heme</keyword>
<gene>
    <name evidence="16" type="ORF">CHIRRI_LOCUS9192</name>
</gene>
<evidence type="ECO:0000256" key="2">
    <source>
        <dbReference type="ARBA" id="ARBA00003690"/>
    </source>
</evidence>
<evidence type="ECO:0000256" key="1">
    <source>
        <dbReference type="ARBA" id="ARBA00001971"/>
    </source>
</evidence>
<dbReference type="Pfam" id="PF00067">
    <property type="entry name" value="p450"/>
    <property type="match status" value="1"/>
</dbReference>
<accession>A0A9N9RW84</accession>
<dbReference type="InterPro" id="IPR001128">
    <property type="entry name" value="Cyt_P450"/>
</dbReference>
<dbReference type="InterPro" id="IPR036396">
    <property type="entry name" value="Cyt_P450_sf"/>
</dbReference>
<dbReference type="FunFam" id="1.10.630.10:FF:000042">
    <property type="entry name" value="Cytochrome P450"/>
    <property type="match status" value="1"/>
</dbReference>
<evidence type="ECO:0000256" key="5">
    <source>
        <dbReference type="ARBA" id="ARBA00010617"/>
    </source>
</evidence>
<sequence>MFIIILTISIVIVYFYITDYYSFFEKLGYPCVKPSFPFGSFKNVGRSEHISEFMRREYENFKDKGPAFGVYQVFRRTLVLTDLDVIKDVLVKRFDIFHSHGVDLEYSNDKLFHSLFFVDGQRWKDMRAILTPVFSSSKIRLMFPSISKQSDRLIEYIKEACGNKDCCELVHIYSSYTTELIANVAFGLDTECFGKPENEFYKAAYEFLNPTTSERVKALVMISFPKIAKLLGMSLSSKGTKEFFNKVVRDNIEYRMKNNIHRNDLFQRLISILHNQTKMTFDEVVANCYFFLLAGFETSSSTLTFCSYELALNQDVQDRLREEIFEVLETHNGEVTYEAIMEMKYLEMVFLETIRKYPILEAQTRRAAKDYQIPNSKLVIPAGTVVLIPTIGFNYDETHHYEPEKFDPERFNKENVKAREPFVFLPFSEGPRFCIGNRFGPIQTKIALVKLLKNFSIHPCSKTSIPLEISPSSYLQAPKCGMWLKLENLY</sequence>
<evidence type="ECO:0000256" key="4">
    <source>
        <dbReference type="ARBA" id="ARBA00004406"/>
    </source>
</evidence>
<comment type="subcellular location">
    <subcellularLocation>
        <location evidence="4">Endoplasmic reticulum membrane</location>
        <topology evidence="4">Peripheral membrane protein</topology>
    </subcellularLocation>
    <subcellularLocation>
        <location evidence="3">Microsome membrane</location>
        <topology evidence="3">Peripheral membrane protein</topology>
    </subcellularLocation>
</comment>
<keyword evidence="10 15" id="KW-0560">Oxidoreductase</keyword>
<protein>
    <recommendedName>
        <fullName evidence="18">Cytochrome P450</fullName>
    </recommendedName>
</protein>
<dbReference type="GO" id="GO:0020037">
    <property type="term" value="F:heme binding"/>
    <property type="evidence" value="ECO:0007669"/>
    <property type="project" value="InterPro"/>
</dbReference>
<evidence type="ECO:0000313" key="16">
    <source>
        <dbReference type="EMBL" id="CAG9806332.1"/>
    </source>
</evidence>
<name>A0A9N9RW84_9DIPT</name>
<dbReference type="GO" id="GO:0004497">
    <property type="term" value="F:monooxygenase activity"/>
    <property type="evidence" value="ECO:0007669"/>
    <property type="project" value="UniProtKB-KW"/>
</dbReference>